<dbReference type="EMBL" id="AM167904">
    <property type="protein sequence ID" value="CAJ47625.1"/>
    <property type="molecule type" value="Genomic_DNA"/>
</dbReference>
<dbReference type="Gene3D" id="1.10.10.10">
    <property type="entry name" value="Winged helix-like DNA-binding domain superfamily/Winged helix DNA-binding domain"/>
    <property type="match status" value="1"/>
</dbReference>
<dbReference type="SUPFAM" id="SSF46785">
    <property type="entry name" value="Winged helix' DNA-binding domain"/>
    <property type="match status" value="1"/>
</dbReference>
<dbReference type="GO" id="GO:0003700">
    <property type="term" value="F:DNA-binding transcription factor activity"/>
    <property type="evidence" value="ECO:0007669"/>
    <property type="project" value="TreeGrafter"/>
</dbReference>
<dbReference type="InterPro" id="IPR029016">
    <property type="entry name" value="GAF-like_dom_sf"/>
</dbReference>
<dbReference type="InterPro" id="IPR014757">
    <property type="entry name" value="Tscrpt_reg_IclR_C"/>
</dbReference>
<keyword evidence="1" id="KW-0805">Transcription regulation</keyword>
<gene>
    <name evidence="6" type="ordered locus">BAV0041</name>
</gene>
<dbReference type="Pfam" id="PF09339">
    <property type="entry name" value="HTH_IclR"/>
    <property type="match status" value="1"/>
</dbReference>
<protein>
    <submittedName>
        <fullName evidence="6">IclR-family transcriptional regulator</fullName>
    </submittedName>
</protein>
<dbReference type="AlphaFoldDB" id="Q2L294"/>
<dbReference type="KEGG" id="bav:BAV0041"/>
<feature type="domain" description="HTH iclR-type" evidence="4">
    <location>
        <begin position="13"/>
        <end position="74"/>
    </location>
</feature>
<evidence type="ECO:0000313" key="7">
    <source>
        <dbReference type="Proteomes" id="UP000001977"/>
    </source>
</evidence>
<dbReference type="InterPro" id="IPR005471">
    <property type="entry name" value="Tscrpt_reg_IclR_N"/>
</dbReference>
<dbReference type="PROSITE" id="PS51078">
    <property type="entry name" value="ICLR_ED"/>
    <property type="match status" value="1"/>
</dbReference>
<evidence type="ECO:0000313" key="6">
    <source>
        <dbReference type="EMBL" id="CAJ47625.1"/>
    </source>
</evidence>
<dbReference type="PANTHER" id="PTHR30136:SF24">
    <property type="entry name" value="HTH-TYPE TRANSCRIPTIONAL REPRESSOR ALLR"/>
    <property type="match status" value="1"/>
</dbReference>
<dbReference type="STRING" id="360910.BAV0041"/>
<dbReference type="SUPFAM" id="SSF55781">
    <property type="entry name" value="GAF domain-like"/>
    <property type="match status" value="1"/>
</dbReference>
<dbReference type="SMART" id="SM00346">
    <property type="entry name" value="HTH_ICLR"/>
    <property type="match status" value="1"/>
</dbReference>
<evidence type="ECO:0000259" key="4">
    <source>
        <dbReference type="PROSITE" id="PS51077"/>
    </source>
</evidence>
<proteinExistence type="predicted"/>
<reference evidence="6 7" key="1">
    <citation type="journal article" date="2006" name="J. Bacteriol.">
        <title>Comparison of the genome sequence of the poultry pathogen Bordetella avium with those of B. bronchiseptica, B. pertussis, and B. parapertussis reveals extensive diversity in surface structures associated with host interaction.</title>
        <authorList>
            <person name="Sebaihia M."/>
            <person name="Preston A."/>
            <person name="Maskell D.J."/>
            <person name="Kuzmiak H."/>
            <person name="Connell T.D."/>
            <person name="King N.D."/>
            <person name="Orndorff P.E."/>
            <person name="Miyamoto D.M."/>
            <person name="Thomson N.R."/>
            <person name="Harris D."/>
            <person name="Goble A."/>
            <person name="Lord A."/>
            <person name="Murphy L."/>
            <person name="Quail M.A."/>
            <person name="Rutter S."/>
            <person name="Squares R."/>
            <person name="Squares S."/>
            <person name="Woodward J."/>
            <person name="Parkhill J."/>
            <person name="Temple L.M."/>
        </authorList>
    </citation>
    <scope>NUCLEOTIDE SEQUENCE [LARGE SCALE GENOMIC DNA]</scope>
    <source>
        <strain evidence="6 7">197N</strain>
    </source>
</reference>
<dbReference type="eggNOG" id="COG1414">
    <property type="taxonomic scope" value="Bacteria"/>
</dbReference>
<evidence type="ECO:0000256" key="3">
    <source>
        <dbReference type="ARBA" id="ARBA00023163"/>
    </source>
</evidence>
<dbReference type="Pfam" id="PF01614">
    <property type="entry name" value="IclR_C"/>
    <property type="match status" value="1"/>
</dbReference>
<keyword evidence="7" id="KW-1185">Reference proteome</keyword>
<evidence type="ECO:0000256" key="2">
    <source>
        <dbReference type="ARBA" id="ARBA00023125"/>
    </source>
</evidence>
<dbReference type="HOGENOM" id="CLU_062618_4_4_4"/>
<dbReference type="InterPro" id="IPR036388">
    <property type="entry name" value="WH-like_DNA-bd_sf"/>
</dbReference>
<dbReference type="Gene3D" id="3.30.450.40">
    <property type="match status" value="1"/>
</dbReference>
<dbReference type="GO" id="GO:0003677">
    <property type="term" value="F:DNA binding"/>
    <property type="evidence" value="ECO:0007669"/>
    <property type="project" value="UniProtKB-KW"/>
</dbReference>
<feature type="non-terminal residue" evidence="6">
    <location>
        <position position="1"/>
    </location>
</feature>
<evidence type="ECO:0000259" key="5">
    <source>
        <dbReference type="PROSITE" id="PS51078"/>
    </source>
</evidence>
<keyword evidence="2" id="KW-0238">DNA-binding</keyword>
<accession>Q2L294</accession>
<dbReference type="InterPro" id="IPR050707">
    <property type="entry name" value="HTH_MetabolicPath_Reg"/>
</dbReference>
<dbReference type="GO" id="GO:0045892">
    <property type="term" value="P:negative regulation of DNA-templated transcription"/>
    <property type="evidence" value="ECO:0007669"/>
    <property type="project" value="TreeGrafter"/>
</dbReference>
<dbReference type="InterPro" id="IPR036390">
    <property type="entry name" value="WH_DNA-bd_sf"/>
</dbReference>
<dbReference type="PANTHER" id="PTHR30136">
    <property type="entry name" value="HELIX-TURN-HELIX TRANSCRIPTIONAL REGULATOR, ICLR FAMILY"/>
    <property type="match status" value="1"/>
</dbReference>
<keyword evidence="3" id="KW-0804">Transcription</keyword>
<name>Q2L294_BORA1</name>
<dbReference type="Proteomes" id="UP000001977">
    <property type="component" value="Chromosome"/>
</dbReference>
<organism evidence="6 7">
    <name type="scientific">Bordetella avium (strain 197N)</name>
    <dbReference type="NCBI Taxonomy" id="360910"/>
    <lineage>
        <taxon>Bacteria</taxon>
        <taxon>Pseudomonadati</taxon>
        <taxon>Pseudomonadota</taxon>
        <taxon>Betaproteobacteria</taxon>
        <taxon>Burkholderiales</taxon>
        <taxon>Alcaligenaceae</taxon>
        <taxon>Bordetella</taxon>
    </lineage>
</organism>
<evidence type="ECO:0000256" key="1">
    <source>
        <dbReference type="ARBA" id="ARBA00023015"/>
    </source>
</evidence>
<sequence length="265" mass="29263">VDRCGGFAFLYDMSSLTRMLSVLDLFTQDRATWSAEEVAQQLDCSIPTAYRYLRELTEAQLLRAASTGRYALGNRIVELDYQLRSGDPLIQASAGPMKDLAQQVDCDVALVMLSGDHVLTIQYESHGVQMRASYGRGRRMPTFKGAMSLAVLSSLSKPRLRKLMQKNAAELDGSATNDALETLSQTLKLVRKQGYATSLGALDPHNAGIAIALEVPDQSIYAGLGLVMSSERFRLLETEKAAEWLKQCSKQICHRLEIPPARYIA</sequence>
<dbReference type="PROSITE" id="PS51077">
    <property type="entry name" value="HTH_ICLR"/>
    <property type="match status" value="1"/>
</dbReference>
<feature type="domain" description="IclR-ED" evidence="5">
    <location>
        <begin position="75"/>
        <end position="258"/>
    </location>
</feature>